<gene>
    <name evidence="15" type="ORF">I0K15_01090</name>
</gene>
<organism evidence="15 16">
    <name type="scientific">Pontivivens ytuae</name>
    <dbReference type="NCBI Taxonomy" id="2789856"/>
    <lineage>
        <taxon>Bacteria</taxon>
        <taxon>Pseudomonadati</taxon>
        <taxon>Pseudomonadota</taxon>
        <taxon>Alphaproteobacteria</taxon>
        <taxon>Rhodobacterales</taxon>
        <taxon>Paracoccaceae</taxon>
        <taxon>Pontivivens</taxon>
    </lineage>
</organism>
<comment type="cofactor">
    <cofactor evidence="1">
        <name>heme b</name>
        <dbReference type="ChEBI" id="CHEBI:60344"/>
    </cofactor>
</comment>
<dbReference type="PANTHER" id="PTHR30529:SF1">
    <property type="entry name" value="CYTOCHROME B561 HOMOLOG 2"/>
    <property type="match status" value="1"/>
</dbReference>
<evidence type="ECO:0000256" key="10">
    <source>
        <dbReference type="ARBA" id="ARBA00023004"/>
    </source>
</evidence>
<proteinExistence type="inferred from homology"/>
<protein>
    <submittedName>
        <fullName evidence="15">Cytochrome b</fullName>
    </submittedName>
</protein>
<feature type="domain" description="Cytochrome b561 bacterial/Ni-hydrogenase" evidence="14">
    <location>
        <begin position="9"/>
        <end position="187"/>
    </location>
</feature>
<sequence>MQIMNTTARWGWMSKAIHWITAILIVWQLGYGVWMTNFLADPLDQFAATQVHKSWGFVVFVLAVARVIWLLVSGPRPGLPADTPRWQKRAAHASHAVLYSMIFILPLSGWVMSAASPLQDLLAIENMVFGAFAMPDPWVPGVEWVENVAHFVHFWSGILLGVVLVAHIGAALQHHFKEKDDVLKRMTVG</sequence>
<evidence type="ECO:0000256" key="13">
    <source>
        <dbReference type="SAM" id="Phobius"/>
    </source>
</evidence>
<evidence type="ECO:0000256" key="6">
    <source>
        <dbReference type="ARBA" id="ARBA00022692"/>
    </source>
</evidence>
<comment type="subcellular location">
    <subcellularLocation>
        <location evidence="2">Cell membrane</location>
        <topology evidence="2">Multi-pass membrane protein</topology>
    </subcellularLocation>
</comment>
<evidence type="ECO:0000313" key="15">
    <source>
        <dbReference type="EMBL" id="QPH54408.1"/>
    </source>
</evidence>
<dbReference type="RefSeq" id="WP_196103617.1">
    <property type="nucleotide sequence ID" value="NZ_CP064942.1"/>
</dbReference>
<dbReference type="AlphaFoldDB" id="A0A7S9QCN2"/>
<reference evidence="15 16" key="1">
    <citation type="submission" date="2020-11" db="EMBL/GenBank/DDBJ databases">
        <title>Description of Pontivivens ytuae sp. nov. isolated from deep sea sediment of Mariana Trench.</title>
        <authorList>
            <person name="Wang Z."/>
            <person name="Sun Q.-L."/>
            <person name="Xu X.-D."/>
            <person name="Tang Y.-Z."/>
            <person name="Zhang J."/>
        </authorList>
    </citation>
    <scope>NUCLEOTIDE SEQUENCE [LARGE SCALE GENOMIC DNA]</scope>
    <source>
        <strain evidence="15 16">MT2928</strain>
    </source>
</reference>
<dbReference type="Gene3D" id="1.20.950.20">
    <property type="entry name" value="Transmembrane di-heme cytochromes, Chain C"/>
    <property type="match status" value="1"/>
</dbReference>
<evidence type="ECO:0000256" key="3">
    <source>
        <dbReference type="ARBA" id="ARBA00022448"/>
    </source>
</evidence>
<keyword evidence="7" id="KW-0479">Metal-binding</keyword>
<dbReference type="SUPFAM" id="SSF81342">
    <property type="entry name" value="Transmembrane di-heme cytochromes"/>
    <property type="match status" value="1"/>
</dbReference>
<keyword evidence="10" id="KW-0408">Iron</keyword>
<dbReference type="GO" id="GO:0009055">
    <property type="term" value="F:electron transfer activity"/>
    <property type="evidence" value="ECO:0007669"/>
    <property type="project" value="InterPro"/>
</dbReference>
<accession>A0A7S9QCN2</accession>
<evidence type="ECO:0000256" key="2">
    <source>
        <dbReference type="ARBA" id="ARBA00004651"/>
    </source>
</evidence>
<keyword evidence="3" id="KW-0813">Transport</keyword>
<comment type="similarity">
    <text evidence="12">Belongs to the cytochrome b561 family.</text>
</comment>
<evidence type="ECO:0000256" key="5">
    <source>
        <dbReference type="ARBA" id="ARBA00022617"/>
    </source>
</evidence>
<feature type="transmembrane region" description="Helical" evidence="13">
    <location>
        <begin position="154"/>
        <end position="176"/>
    </location>
</feature>
<evidence type="ECO:0000256" key="9">
    <source>
        <dbReference type="ARBA" id="ARBA00022989"/>
    </source>
</evidence>
<evidence type="ECO:0000256" key="7">
    <source>
        <dbReference type="ARBA" id="ARBA00022723"/>
    </source>
</evidence>
<keyword evidence="5" id="KW-0349">Heme</keyword>
<feature type="transmembrane region" description="Helical" evidence="13">
    <location>
        <begin position="12"/>
        <end position="34"/>
    </location>
</feature>
<dbReference type="GO" id="GO:0022904">
    <property type="term" value="P:respiratory electron transport chain"/>
    <property type="evidence" value="ECO:0007669"/>
    <property type="project" value="InterPro"/>
</dbReference>
<evidence type="ECO:0000313" key="16">
    <source>
        <dbReference type="Proteomes" id="UP000594800"/>
    </source>
</evidence>
<evidence type="ECO:0000256" key="8">
    <source>
        <dbReference type="ARBA" id="ARBA00022982"/>
    </source>
</evidence>
<evidence type="ECO:0000256" key="1">
    <source>
        <dbReference type="ARBA" id="ARBA00001970"/>
    </source>
</evidence>
<evidence type="ECO:0000256" key="11">
    <source>
        <dbReference type="ARBA" id="ARBA00023136"/>
    </source>
</evidence>
<name>A0A7S9QCN2_9RHOB</name>
<keyword evidence="6 13" id="KW-0812">Transmembrane</keyword>
<dbReference type="InterPro" id="IPR052168">
    <property type="entry name" value="Cytochrome_b561_oxidase"/>
</dbReference>
<dbReference type="GO" id="GO:0005886">
    <property type="term" value="C:plasma membrane"/>
    <property type="evidence" value="ECO:0007669"/>
    <property type="project" value="UniProtKB-SubCell"/>
</dbReference>
<dbReference type="GO" id="GO:0046872">
    <property type="term" value="F:metal ion binding"/>
    <property type="evidence" value="ECO:0007669"/>
    <property type="project" value="UniProtKB-KW"/>
</dbReference>
<keyword evidence="9 13" id="KW-1133">Transmembrane helix</keyword>
<dbReference type="EMBL" id="CP064942">
    <property type="protein sequence ID" value="QPH54408.1"/>
    <property type="molecule type" value="Genomic_DNA"/>
</dbReference>
<feature type="transmembrane region" description="Helical" evidence="13">
    <location>
        <begin position="54"/>
        <end position="72"/>
    </location>
</feature>
<keyword evidence="8" id="KW-0249">Electron transport</keyword>
<evidence type="ECO:0000259" key="14">
    <source>
        <dbReference type="Pfam" id="PF01292"/>
    </source>
</evidence>
<evidence type="ECO:0000256" key="4">
    <source>
        <dbReference type="ARBA" id="ARBA00022475"/>
    </source>
</evidence>
<feature type="transmembrane region" description="Helical" evidence="13">
    <location>
        <begin position="93"/>
        <end position="112"/>
    </location>
</feature>
<dbReference type="InterPro" id="IPR016174">
    <property type="entry name" value="Di-haem_cyt_TM"/>
</dbReference>
<dbReference type="GO" id="GO:0020037">
    <property type="term" value="F:heme binding"/>
    <property type="evidence" value="ECO:0007669"/>
    <property type="project" value="TreeGrafter"/>
</dbReference>
<keyword evidence="16" id="KW-1185">Reference proteome</keyword>
<dbReference type="KEGG" id="poz:I0K15_01090"/>
<dbReference type="PANTHER" id="PTHR30529">
    <property type="entry name" value="CYTOCHROME B561"/>
    <property type="match status" value="1"/>
</dbReference>
<dbReference type="InterPro" id="IPR011577">
    <property type="entry name" value="Cyt_b561_bac/Ni-Hgenase"/>
</dbReference>
<keyword evidence="4" id="KW-1003">Cell membrane</keyword>
<evidence type="ECO:0000256" key="12">
    <source>
        <dbReference type="ARBA" id="ARBA00037975"/>
    </source>
</evidence>
<dbReference type="Proteomes" id="UP000594800">
    <property type="component" value="Chromosome"/>
</dbReference>
<keyword evidence="11 13" id="KW-0472">Membrane</keyword>
<dbReference type="Pfam" id="PF01292">
    <property type="entry name" value="Ni_hydr_CYTB"/>
    <property type="match status" value="1"/>
</dbReference>